<organism evidence="1 2">
    <name type="scientific">Bacillus phage Mater</name>
    <dbReference type="NCBI Taxonomy" id="1540090"/>
    <lineage>
        <taxon>Viruses</taxon>
        <taxon>Duplodnaviria</taxon>
        <taxon>Heunggongvirae</taxon>
        <taxon>Uroviricota</taxon>
        <taxon>Caudoviricetes</taxon>
        <taxon>Herelleviridae</taxon>
        <taxon>Bastillevirinae</taxon>
        <taxon>Matervirus</taxon>
        <taxon>Matervirus mater</taxon>
    </lineage>
</organism>
<dbReference type="GeneID" id="24607083"/>
<dbReference type="Proteomes" id="UP000030206">
    <property type="component" value="Segment"/>
</dbReference>
<keyword evidence="2" id="KW-1185">Reference proteome</keyword>
<evidence type="ECO:0000313" key="2">
    <source>
        <dbReference type="Proteomes" id="UP000030206"/>
    </source>
</evidence>
<accession>A0A0A0RS66</accession>
<protein>
    <submittedName>
        <fullName evidence="1">Uncharacterized protein</fullName>
    </submittedName>
</protein>
<name>A0A0A0RS66_9CAUD</name>
<dbReference type="OrthoDB" id="22544at10239"/>
<evidence type="ECO:0000313" key="1">
    <source>
        <dbReference type="EMBL" id="AIW03341.1"/>
    </source>
</evidence>
<reference evidence="1 2" key="1">
    <citation type="submission" date="2014-07" db="EMBL/GenBank/DDBJ databases">
        <title>Complete Genome of Bacillus megaterium Myophage Mater.</title>
        <authorList>
            <person name="Lancaster J.C."/>
            <person name="Hodde M.K."/>
            <person name="Hernandez A.C."/>
            <person name="Everett G.F.K."/>
        </authorList>
    </citation>
    <scope>NUCLEOTIDE SEQUENCE [LARGE SCALE GENOMIC DNA]</scope>
</reference>
<dbReference type="KEGG" id="vg:24607083"/>
<sequence length="109" mass="12712">MASFSQDEKWMEAKRAVGHLNWLEVISYYRSIEGDNVFVYSVIDGEKRLIVDILSDDNILLVDKHGCIITDSYMNVLNSRKVFKYSEDSETKQYRLGPDKYTIVIESHK</sequence>
<dbReference type="EMBL" id="KM236245">
    <property type="protein sequence ID" value="AIW03341.1"/>
    <property type="molecule type" value="Genomic_DNA"/>
</dbReference>
<proteinExistence type="predicted"/>
<gene>
    <name evidence="1" type="ORF">CPT_Mater184</name>
</gene>
<dbReference type="RefSeq" id="YP_009151143.1">
    <property type="nucleotide sequence ID" value="NC_027366.1"/>
</dbReference>